<dbReference type="GO" id="GO:0016787">
    <property type="term" value="F:hydrolase activity"/>
    <property type="evidence" value="ECO:0007669"/>
    <property type="project" value="UniProtKB-UniRule"/>
</dbReference>
<dbReference type="EC" id="3.1.4.-" evidence="2"/>
<organism evidence="4 5">
    <name type="scientific">Bacillus thuringiensis</name>
    <dbReference type="NCBI Taxonomy" id="1428"/>
    <lineage>
        <taxon>Bacteria</taxon>
        <taxon>Bacillati</taxon>
        <taxon>Bacillota</taxon>
        <taxon>Bacilli</taxon>
        <taxon>Bacillales</taxon>
        <taxon>Bacillaceae</taxon>
        <taxon>Bacillus</taxon>
        <taxon>Bacillus cereus group</taxon>
    </lineage>
</organism>
<dbReference type="SUPFAM" id="SSF56300">
    <property type="entry name" value="Metallo-dependent phosphatases"/>
    <property type="match status" value="1"/>
</dbReference>
<dbReference type="Pfam" id="PF12850">
    <property type="entry name" value="Metallophos_2"/>
    <property type="match status" value="1"/>
</dbReference>
<evidence type="ECO:0000256" key="2">
    <source>
        <dbReference type="RuleBase" id="RU362039"/>
    </source>
</evidence>
<keyword evidence="4" id="KW-0378">Hydrolase</keyword>
<dbReference type="Proteomes" id="UP000092743">
    <property type="component" value="Chromosome"/>
</dbReference>
<name>A0A9W3SFD9_BACTU</name>
<dbReference type="AlphaFoldDB" id="A0A9W3SFD9"/>
<protein>
    <recommendedName>
        <fullName evidence="2">Phosphoesterase</fullName>
        <ecNumber evidence="2">3.1.4.-</ecNumber>
    </recommendedName>
</protein>
<keyword evidence="2" id="KW-0479">Metal-binding</keyword>
<dbReference type="Gene3D" id="3.60.21.10">
    <property type="match status" value="1"/>
</dbReference>
<dbReference type="CDD" id="cd00841">
    <property type="entry name" value="MPP_YfcE"/>
    <property type="match status" value="1"/>
</dbReference>
<dbReference type="GO" id="GO:0046872">
    <property type="term" value="F:metal ion binding"/>
    <property type="evidence" value="ECO:0007669"/>
    <property type="project" value="UniProtKB-KW"/>
</dbReference>
<comment type="cofactor">
    <cofactor evidence="2">
        <name>a divalent metal cation</name>
        <dbReference type="ChEBI" id="CHEBI:60240"/>
    </cofactor>
</comment>
<gene>
    <name evidence="4" type="primary">ysnB</name>
    <name evidence="4" type="ORF">BT246_50780</name>
</gene>
<evidence type="ECO:0000259" key="3">
    <source>
        <dbReference type="Pfam" id="PF12850"/>
    </source>
</evidence>
<dbReference type="InterPro" id="IPR024654">
    <property type="entry name" value="Calcineurin-like_PHP_lpxH"/>
</dbReference>
<dbReference type="InterPro" id="IPR041802">
    <property type="entry name" value="MPP_YfcE"/>
</dbReference>
<dbReference type="InterPro" id="IPR000979">
    <property type="entry name" value="Phosphodiesterase_MJ0936/Vps29"/>
</dbReference>
<evidence type="ECO:0000256" key="1">
    <source>
        <dbReference type="ARBA" id="ARBA00008950"/>
    </source>
</evidence>
<sequence>MMKALIVSDSHSSVKELQQLKEKYEGKVDIMIHCGDSELTPAHEELQGFHVVKGNCDYANFQDEIVTDVDGIRFLVVHGHRHNVKMTLQTLAYHAEEVGAQVACFGHSHVLGAELIEGVLFINPGSILLPRQRVEKTFALLEMDENQMEVRFETLDGQLVEQAVFKRG</sequence>
<accession>A0A9W3SFD9</accession>
<proteinExistence type="inferred from homology"/>
<comment type="similarity">
    <text evidence="1 2">Belongs to the metallophosphoesterase superfamily. YfcE family.</text>
</comment>
<reference evidence="4 5" key="1">
    <citation type="submission" date="2016-04" db="EMBL/GenBank/DDBJ databases">
        <title>High quality genome of the nematocidal Bacillus thuringiensis MYBT18246.</title>
        <authorList>
            <person name="Hollensteiner J."/>
            <person name="Poehlein A."/>
            <person name="Sproeer C."/>
            <person name="Bunk B."/>
            <person name="Rosenstiel P."/>
            <person name="Schulenburg H."/>
            <person name="Liesegang H."/>
        </authorList>
    </citation>
    <scope>NUCLEOTIDE SEQUENCE [LARGE SCALE GENOMIC DNA]</scope>
    <source>
        <strain evidence="4 5">MYBT18246</strain>
    </source>
</reference>
<evidence type="ECO:0000313" key="4">
    <source>
        <dbReference type="EMBL" id="ANS50406.1"/>
    </source>
</evidence>
<dbReference type="InterPro" id="IPR029052">
    <property type="entry name" value="Metallo-depent_PP-like"/>
</dbReference>
<dbReference type="EMBL" id="CP015350">
    <property type="protein sequence ID" value="ANS50406.1"/>
    <property type="molecule type" value="Genomic_DNA"/>
</dbReference>
<feature type="domain" description="Calcineurin-like phosphoesterase" evidence="3">
    <location>
        <begin position="2"/>
        <end position="145"/>
    </location>
</feature>
<dbReference type="PANTHER" id="PTHR11124">
    <property type="entry name" value="VACUOLAR SORTING PROTEIN VPS29"/>
    <property type="match status" value="1"/>
</dbReference>
<dbReference type="NCBIfam" id="TIGR00040">
    <property type="entry name" value="yfcE"/>
    <property type="match status" value="1"/>
</dbReference>
<evidence type="ECO:0000313" key="5">
    <source>
        <dbReference type="Proteomes" id="UP000092743"/>
    </source>
</evidence>